<evidence type="ECO:0000313" key="4">
    <source>
        <dbReference type="Proteomes" id="UP000294664"/>
    </source>
</evidence>
<evidence type="ECO:0000256" key="1">
    <source>
        <dbReference type="SAM" id="SignalP"/>
    </source>
</evidence>
<sequence>MMSVRTALLLLLAPLLSAALITGARAGAGETPWVGVQGAEVRLLSGRVVDGTLEAGIEIRLAPGWKTYWRYPGDSGVPPDFDWSGSRNLGIIAVAYPAPRRFSDGASGYSIGYKGAVVFPVTARIAAPGTPSRLDLTLDFAVCEALCVPAQAKLALDIPADGGSAVPALEAARAALPVPAPLGTAATPGIVAIDLDDTAAPPLVTVLARAKAPASADLFAEGPDGSWALPLPARKPGEDGLVRFTFALDGMPAGTDWSRAPLRLTLTDAGKAIETIAPLPAK</sequence>
<evidence type="ECO:0000259" key="2">
    <source>
        <dbReference type="Pfam" id="PF11412"/>
    </source>
</evidence>
<dbReference type="Pfam" id="PF11412">
    <property type="entry name" value="DsbD_N"/>
    <property type="match status" value="1"/>
</dbReference>
<proteinExistence type="predicted"/>
<feature type="signal peptide" evidence="1">
    <location>
        <begin position="1"/>
        <end position="26"/>
    </location>
</feature>
<feature type="domain" description="Thiol:disulfide interchange protein DsbD N-terminal" evidence="2">
    <location>
        <begin position="51"/>
        <end position="156"/>
    </location>
</feature>
<name>A0A4R3LY26_9HYPH</name>
<protein>
    <submittedName>
        <fullName evidence="3">DsbC/DsbD-like thiol-disulfide interchange protein</fullName>
    </submittedName>
</protein>
<dbReference type="InterPro" id="IPR028250">
    <property type="entry name" value="DsbDN"/>
</dbReference>
<keyword evidence="4" id="KW-1185">Reference proteome</keyword>
<accession>A0A4R3LY26</accession>
<dbReference type="AlphaFoldDB" id="A0A4R3LY26"/>
<gene>
    <name evidence="3" type="ORF">EDC64_105167</name>
</gene>
<dbReference type="OrthoDB" id="9811036at2"/>
<dbReference type="Proteomes" id="UP000294664">
    <property type="component" value="Unassembled WGS sequence"/>
</dbReference>
<dbReference type="EMBL" id="SMAI01000005">
    <property type="protein sequence ID" value="TCT05136.1"/>
    <property type="molecule type" value="Genomic_DNA"/>
</dbReference>
<keyword evidence="1" id="KW-0732">Signal</keyword>
<evidence type="ECO:0000313" key="3">
    <source>
        <dbReference type="EMBL" id="TCT05136.1"/>
    </source>
</evidence>
<reference evidence="3 4" key="1">
    <citation type="submission" date="2019-03" db="EMBL/GenBank/DDBJ databases">
        <title>Genomic Encyclopedia of Type Strains, Phase IV (KMG-IV): sequencing the most valuable type-strain genomes for metagenomic binning, comparative biology and taxonomic classification.</title>
        <authorList>
            <person name="Goeker M."/>
        </authorList>
    </citation>
    <scope>NUCLEOTIDE SEQUENCE [LARGE SCALE GENOMIC DNA]</scope>
    <source>
        <strain evidence="3 4">DSM 9035</strain>
    </source>
</reference>
<feature type="chain" id="PRO_5020687016" evidence="1">
    <location>
        <begin position="27"/>
        <end position="282"/>
    </location>
</feature>
<organism evidence="3 4">
    <name type="scientific">Aquabacter spiritensis</name>
    <dbReference type="NCBI Taxonomy" id="933073"/>
    <lineage>
        <taxon>Bacteria</taxon>
        <taxon>Pseudomonadati</taxon>
        <taxon>Pseudomonadota</taxon>
        <taxon>Alphaproteobacteria</taxon>
        <taxon>Hyphomicrobiales</taxon>
        <taxon>Xanthobacteraceae</taxon>
        <taxon>Aquabacter</taxon>
    </lineage>
</organism>
<dbReference type="RefSeq" id="WP_132031211.1">
    <property type="nucleotide sequence ID" value="NZ_SMAI01000005.1"/>
</dbReference>
<comment type="caution">
    <text evidence="3">The sequence shown here is derived from an EMBL/GenBank/DDBJ whole genome shotgun (WGS) entry which is preliminary data.</text>
</comment>